<evidence type="ECO:0008006" key="3">
    <source>
        <dbReference type="Google" id="ProtNLM"/>
    </source>
</evidence>
<evidence type="ECO:0000313" key="1">
    <source>
        <dbReference type="EMBL" id="RNA19349.1"/>
    </source>
</evidence>
<evidence type="ECO:0000313" key="2">
    <source>
        <dbReference type="Proteomes" id="UP000276133"/>
    </source>
</evidence>
<protein>
    <recommendedName>
        <fullName evidence="3">RNA-directed DNA polymerase from mobile element jockey-like</fullName>
    </recommendedName>
</protein>
<dbReference type="AlphaFoldDB" id="A0A3M7R7A9"/>
<dbReference type="EMBL" id="REGN01004066">
    <property type="protein sequence ID" value="RNA19349.1"/>
    <property type="molecule type" value="Genomic_DNA"/>
</dbReference>
<proteinExistence type="predicted"/>
<dbReference type="Proteomes" id="UP000276133">
    <property type="component" value="Unassembled WGS sequence"/>
</dbReference>
<accession>A0A3M7R7A9</accession>
<keyword evidence="2" id="KW-1185">Reference proteome</keyword>
<reference evidence="1 2" key="1">
    <citation type="journal article" date="2018" name="Sci. Rep.">
        <title>Genomic signatures of local adaptation to the degree of environmental predictability in rotifers.</title>
        <authorList>
            <person name="Franch-Gras L."/>
            <person name="Hahn C."/>
            <person name="Garcia-Roger E.M."/>
            <person name="Carmona M.J."/>
            <person name="Serra M."/>
            <person name="Gomez A."/>
        </authorList>
    </citation>
    <scope>NUCLEOTIDE SEQUENCE [LARGE SCALE GENOMIC DNA]</scope>
    <source>
        <strain evidence="1">HYR1</strain>
    </source>
</reference>
<name>A0A3M7R7A9_BRAPC</name>
<gene>
    <name evidence="1" type="ORF">BpHYR1_015680</name>
</gene>
<comment type="caution">
    <text evidence="1">The sequence shown here is derived from an EMBL/GenBank/DDBJ whole genome shotgun (WGS) entry which is preliminary data.</text>
</comment>
<sequence length="101" mass="11459">MTSDHFPIEACINFDYSTSIDELNEEITQKLISAAHKSIPYQTNRIFKTSLPPNIVRSGLIPTLISNNNEIRTDEEKATFFGESLQKTFSPNNDLINPQKD</sequence>
<organism evidence="1 2">
    <name type="scientific">Brachionus plicatilis</name>
    <name type="common">Marine rotifer</name>
    <name type="synonym">Brachionus muelleri</name>
    <dbReference type="NCBI Taxonomy" id="10195"/>
    <lineage>
        <taxon>Eukaryota</taxon>
        <taxon>Metazoa</taxon>
        <taxon>Spiralia</taxon>
        <taxon>Gnathifera</taxon>
        <taxon>Rotifera</taxon>
        <taxon>Eurotatoria</taxon>
        <taxon>Monogononta</taxon>
        <taxon>Pseudotrocha</taxon>
        <taxon>Ploima</taxon>
        <taxon>Brachionidae</taxon>
        <taxon>Brachionus</taxon>
    </lineage>
</organism>